<dbReference type="AlphaFoldDB" id="A0A8H7IGV9"/>
<evidence type="ECO:0000313" key="3">
    <source>
        <dbReference type="EMBL" id="KAF8759012.1"/>
    </source>
</evidence>
<feature type="region of interest" description="Disordered" evidence="1">
    <location>
        <begin position="185"/>
        <end position="290"/>
    </location>
</feature>
<keyword evidence="2" id="KW-1133">Transmembrane helix</keyword>
<keyword evidence="2" id="KW-0472">Membrane</keyword>
<evidence type="ECO:0000313" key="4">
    <source>
        <dbReference type="Proteomes" id="UP000614334"/>
    </source>
</evidence>
<proteinExistence type="predicted"/>
<protein>
    <submittedName>
        <fullName evidence="3">Uncharacterized protein</fullName>
    </submittedName>
</protein>
<accession>A0A8H7IGV9</accession>
<organism evidence="3 4">
    <name type="scientific">Rhizoctonia solani</name>
    <dbReference type="NCBI Taxonomy" id="456999"/>
    <lineage>
        <taxon>Eukaryota</taxon>
        <taxon>Fungi</taxon>
        <taxon>Dikarya</taxon>
        <taxon>Basidiomycota</taxon>
        <taxon>Agaricomycotina</taxon>
        <taxon>Agaricomycetes</taxon>
        <taxon>Cantharellales</taxon>
        <taxon>Ceratobasidiaceae</taxon>
        <taxon>Rhizoctonia</taxon>
    </lineage>
</organism>
<feature type="compositionally biased region" description="Polar residues" evidence="1">
    <location>
        <begin position="10"/>
        <end position="24"/>
    </location>
</feature>
<feature type="region of interest" description="Disordered" evidence="1">
    <location>
        <begin position="1"/>
        <end position="24"/>
    </location>
</feature>
<sequence>MITPSEAKTDPTNNSPKLHPQNTYTCTVPYRISPKTAQSDDPRSYLSSSPPCHGPTSFIQKYRANISPEFHILVNVIDTVPKARVPLPLVRTFLSPPYPTPPTRLSYLDTYHTHQPTHTPNKMHIPDPVILHLSKRDPSFNADQTRTIAWVVCIIVAAVLIIGIWCAFKLWGSRARNFYAEQDLGVRSLPPPQPRSRRWGGGGEQQPQEEFLPVYDSSGRPPAFSPPGMPPPAYLPGDALGRETYRRDGVSRELGSIEEKDEPEEGDKKEVSADDHVGDGGERKERRASV</sequence>
<dbReference type="Proteomes" id="UP000614334">
    <property type="component" value="Unassembled WGS sequence"/>
</dbReference>
<keyword evidence="2" id="KW-0812">Transmembrane</keyword>
<dbReference type="EMBL" id="JACYCF010000003">
    <property type="protein sequence ID" value="KAF8759012.1"/>
    <property type="molecule type" value="Genomic_DNA"/>
</dbReference>
<name>A0A8H7IGV9_9AGAM</name>
<comment type="caution">
    <text evidence="3">The sequence shown here is derived from an EMBL/GenBank/DDBJ whole genome shotgun (WGS) entry which is preliminary data.</text>
</comment>
<gene>
    <name evidence="3" type="ORF">RHS01_02570</name>
</gene>
<feature type="transmembrane region" description="Helical" evidence="2">
    <location>
        <begin position="148"/>
        <end position="168"/>
    </location>
</feature>
<feature type="compositionally biased region" description="Basic and acidic residues" evidence="1">
    <location>
        <begin position="240"/>
        <end position="258"/>
    </location>
</feature>
<evidence type="ECO:0000256" key="2">
    <source>
        <dbReference type="SAM" id="Phobius"/>
    </source>
</evidence>
<feature type="compositionally biased region" description="Basic and acidic residues" evidence="1">
    <location>
        <begin position="266"/>
        <end position="290"/>
    </location>
</feature>
<feature type="compositionally biased region" description="Pro residues" evidence="1">
    <location>
        <begin position="223"/>
        <end position="234"/>
    </location>
</feature>
<evidence type="ECO:0000256" key="1">
    <source>
        <dbReference type="SAM" id="MobiDB-lite"/>
    </source>
</evidence>
<reference evidence="3" key="1">
    <citation type="submission" date="2020-09" db="EMBL/GenBank/DDBJ databases">
        <title>Comparative genome analyses of four rice-infecting Rhizoctonia solani isolates reveal extensive enrichment of homogalacturonan modification genes.</title>
        <authorList>
            <person name="Lee D.-Y."/>
            <person name="Jeon J."/>
            <person name="Kim K.-T."/>
            <person name="Cheong K."/>
            <person name="Song H."/>
            <person name="Choi G."/>
            <person name="Ko J."/>
            <person name="Opiyo S.O."/>
            <person name="Zuo S."/>
            <person name="Madhav S."/>
            <person name="Lee Y.-H."/>
            <person name="Wang G.-L."/>
        </authorList>
    </citation>
    <scope>NUCLEOTIDE SEQUENCE</scope>
    <source>
        <strain evidence="3">AG1-IA B2</strain>
    </source>
</reference>